<accession>A0A8S1IMH1</accession>
<dbReference type="SUPFAM" id="SSF55347">
    <property type="entry name" value="Glyceraldehyde-3-phosphate dehydrogenase-like, C-terminal domain"/>
    <property type="match status" value="1"/>
</dbReference>
<name>A0A8S1IMH1_9CHLO</name>
<dbReference type="PRINTS" id="PR00958">
    <property type="entry name" value="HOMSERKINASE"/>
</dbReference>
<evidence type="ECO:0000256" key="6">
    <source>
        <dbReference type="RuleBase" id="RU000579"/>
    </source>
</evidence>
<keyword evidence="6" id="KW-0028">Amino-acid biosynthesis</keyword>
<dbReference type="GO" id="GO:0009090">
    <property type="term" value="P:homoserine biosynthetic process"/>
    <property type="evidence" value="ECO:0007669"/>
    <property type="project" value="TreeGrafter"/>
</dbReference>
<dbReference type="GO" id="GO:0009088">
    <property type="term" value="P:threonine biosynthetic process"/>
    <property type="evidence" value="ECO:0007669"/>
    <property type="project" value="UniProtKB-KW"/>
</dbReference>
<gene>
    <name evidence="11" type="ORF">OSTQU699_LOCUS1410</name>
</gene>
<comment type="pathway">
    <text evidence="6">Amino-acid biosynthesis; L-threonine biosynthesis; L-threonine from L-aspartate: step 3/5.</text>
</comment>
<dbReference type="NCBIfam" id="TIGR00191">
    <property type="entry name" value="thrB"/>
    <property type="match status" value="1"/>
</dbReference>
<dbReference type="GO" id="GO:0009086">
    <property type="term" value="P:methionine biosynthetic process"/>
    <property type="evidence" value="ECO:0007669"/>
    <property type="project" value="UniProtKB-KW"/>
</dbReference>
<comment type="similarity">
    <text evidence="7">Belongs to the homoserine dehydrogenase family.</text>
</comment>
<keyword evidence="12" id="KW-1185">Reference proteome</keyword>
<dbReference type="Pfam" id="PF00742">
    <property type="entry name" value="Homoserine_dh"/>
    <property type="match status" value="2"/>
</dbReference>
<feature type="domain" description="GHMP kinase C-terminal" evidence="10">
    <location>
        <begin position="397"/>
        <end position="474"/>
    </location>
</feature>
<dbReference type="InterPro" id="IPR014721">
    <property type="entry name" value="Ribsml_uS5_D2-typ_fold_subgr"/>
</dbReference>
<keyword evidence="3" id="KW-0067">ATP-binding</keyword>
<dbReference type="InterPro" id="IPR006204">
    <property type="entry name" value="GHMP_kinase_N_dom"/>
</dbReference>
<dbReference type="PROSITE" id="PS01042">
    <property type="entry name" value="HOMOSER_DHGENASE"/>
    <property type="match status" value="1"/>
</dbReference>
<reference evidence="11" key="1">
    <citation type="submission" date="2020-12" db="EMBL/GenBank/DDBJ databases">
        <authorList>
            <person name="Iha C."/>
        </authorList>
    </citation>
    <scope>NUCLEOTIDE SEQUENCE</scope>
</reference>
<evidence type="ECO:0000256" key="2">
    <source>
        <dbReference type="ARBA" id="ARBA00022741"/>
    </source>
</evidence>
<evidence type="ECO:0000256" key="4">
    <source>
        <dbReference type="ARBA" id="ARBA00022857"/>
    </source>
</evidence>
<comment type="catalytic activity">
    <reaction evidence="6">
        <text>L-homoserine + NADP(+) = L-aspartate 4-semialdehyde + NADPH + H(+)</text>
        <dbReference type="Rhea" id="RHEA:15761"/>
        <dbReference type="ChEBI" id="CHEBI:15378"/>
        <dbReference type="ChEBI" id="CHEBI:57476"/>
        <dbReference type="ChEBI" id="CHEBI:57783"/>
        <dbReference type="ChEBI" id="CHEBI:58349"/>
        <dbReference type="ChEBI" id="CHEBI:537519"/>
        <dbReference type="EC" id="1.1.1.3"/>
    </reaction>
</comment>
<evidence type="ECO:0000256" key="3">
    <source>
        <dbReference type="ARBA" id="ARBA00022840"/>
    </source>
</evidence>
<sequence>KANTAELSFYRDLQAQRRRSRHYLYETTVGAGLPIVQTLRELIQTGDRIERIEGIFSGTLSYLFNMYDGEKAFSEIVAEAKKLGYTEPDPRDDLSGMDVARKMKARHEAASEANQVLRFVGSVSADGKASVALGQYPIDHPFARIQLTDNIVQFTTRRYHSNPLVVQGPGAGPDVTAGGLAGGGAMSRQRAKAFAPATVGNIAVGFDLLGHALDAVGDTVTIQRLDTPEVVIADILNADVPLPMDPEKNTATAGLVRLIAEKNLSFGFEVTIEKGIALGSGMGGSASSAAASIVAAEALLDEPLSALERFDYALTGEAVASGAAHGDNLAPALFGGIQLVTSIDPVRITPIPAPEGVVCALAHPHARLDTRKARAVLARDFDLHDFIHQSGLLAGFLAACFNNDLEMLEAHLADILIEPLRAPLIVGFEQVKQAALAEGTLGCSISGAGPSVFAWCRGEEAGQRTLDAMSAAFRDAGFEVDAYLSPVDARGARLVDENQ</sequence>
<dbReference type="Pfam" id="PF08544">
    <property type="entry name" value="GHMP_kinases_C"/>
    <property type="match status" value="1"/>
</dbReference>
<dbReference type="SUPFAM" id="SSF55060">
    <property type="entry name" value="GHMP Kinase, C-terminal domain"/>
    <property type="match status" value="1"/>
</dbReference>
<dbReference type="InterPro" id="IPR019811">
    <property type="entry name" value="HDH_CS"/>
</dbReference>
<comment type="caution">
    <text evidence="11">The sequence shown here is derived from an EMBL/GenBank/DDBJ whole genome shotgun (WGS) entry which is preliminary data.</text>
</comment>
<evidence type="ECO:0000256" key="1">
    <source>
        <dbReference type="ARBA" id="ARBA00022697"/>
    </source>
</evidence>
<dbReference type="PANTHER" id="PTHR43070">
    <property type="match status" value="1"/>
</dbReference>
<evidence type="ECO:0000259" key="9">
    <source>
        <dbReference type="Pfam" id="PF00742"/>
    </source>
</evidence>
<dbReference type="EMBL" id="CAJHUC010000427">
    <property type="protein sequence ID" value="CAD7696049.1"/>
    <property type="molecule type" value="Genomic_DNA"/>
</dbReference>
<dbReference type="InterPro" id="IPR001342">
    <property type="entry name" value="HDH_cat"/>
</dbReference>
<organism evidence="11 12">
    <name type="scientific">Ostreobium quekettii</name>
    <dbReference type="NCBI Taxonomy" id="121088"/>
    <lineage>
        <taxon>Eukaryota</taxon>
        <taxon>Viridiplantae</taxon>
        <taxon>Chlorophyta</taxon>
        <taxon>core chlorophytes</taxon>
        <taxon>Ulvophyceae</taxon>
        <taxon>TCBD clade</taxon>
        <taxon>Bryopsidales</taxon>
        <taxon>Ostreobineae</taxon>
        <taxon>Ostreobiaceae</taxon>
        <taxon>Ostreobium</taxon>
    </lineage>
</organism>
<dbReference type="Gene3D" id="3.30.360.10">
    <property type="entry name" value="Dihydrodipicolinate Reductase, domain 2"/>
    <property type="match status" value="2"/>
</dbReference>
<keyword evidence="2" id="KW-0547">Nucleotide-binding</keyword>
<dbReference type="InterPro" id="IPR013750">
    <property type="entry name" value="GHMP_kinase_C_dom"/>
</dbReference>
<feature type="domain" description="GHMP kinase N-terminal" evidence="8">
    <location>
        <begin position="256"/>
        <end position="336"/>
    </location>
</feature>
<dbReference type="GO" id="GO:0004412">
    <property type="term" value="F:homoserine dehydrogenase activity"/>
    <property type="evidence" value="ECO:0007669"/>
    <property type="project" value="UniProtKB-EC"/>
</dbReference>
<dbReference type="Pfam" id="PF00288">
    <property type="entry name" value="GHMP_kinases_N"/>
    <property type="match status" value="1"/>
</dbReference>
<keyword evidence="5 6" id="KW-0560">Oxidoreductase</keyword>
<comment type="pathway">
    <text evidence="6">Amino-acid biosynthesis; L-methionine biosynthesis via de novo pathway; L-homoserine from L-aspartate: step 3/3.</text>
</comment>
<dbReference type="InterPro" id="IPR036554">
    <property type="entry name" value="GHMP_kinase_C_sf"/>
</dbReference>
<proteinExistence type="inferred from homology"/>
<keyword evidence="6" id="KW-0486">Methionine biosynthesis</keyword>
<evidence type="ECO:0000259" key="8">
    <source>
        <dbReference type="Pfam" id="PF00288"/>
    </source>
</evidence>
<evidence type="ECO:0000313" key="11">
    <source>
        <dbReference type="EMBL" id="CAD7696049.1"/>
    </source>
</evidence>
<dbReference type="EC" id="1.1.1.3" evidence="6"/>
<evidence type="ECO:0000259" key="10">
    <source>
        <dbReference type="Pfam" id="PF08544"/>
    </source>
</evidence>
<feature type="domain" description="Homoserine dehydrogenase catalytic" evidence="9">
    <location>
        <begin position="107"/>
        <end position="180"/>
    </location>
</feature>
<feature type="non-terminal residue" evidence="11">
    <location>
        <position position="1"/>
    </location>
</feature>
<dbReference type="SUPFAM" id="SSF54211">
    <property type="entry name" value="Ribosomal protein S5 domain 2-like"/>
    <property type="match status" value="1"/>
</dbReference>
<evidence type="ECO:0000256" key="7">
    <source>
        <dbReference type="RuleBase" id="RU004171"/>
    </source>
</evidence>
<dbReference type="GO" id="GO:0005524">
    <property type="term" value="F:ATP binding"/>
    <property type="evidence" value="ECO:0007669"/>
    <property type="project" value="UniProtKB-KW"/>
</dbReference>
<dbReference type="PANTHER" id="PTHR43070:SF5">
    <property type="entry name" value="HOMOSERINE DEHYDROGENASE"/>
    <property type="match status" value="1"/>
</dbReference>
<dbReference type="GO" id="GO:0004413">
    <property type="term" value="F:homoserine kinase activity"/>
    <property type="evidence" value="ECO:0007669"/>
    <property type="project" value="InterPro"/>
</dbReference>
<feature type="domain" description="Homoserine dehydrogenase catalytic" evidence="9">
    <location>
        <begin position="34"/>
        <end position="103"/>
    </location>
</feature>
<protein>
    <recommendedName>
        <fullName evidence="6">Homoserine dehydrogenase</fullName>
        <ecNumber evidence="6">1.1.1.3</ecNumber>
    </recommendedName>
</protein>
<dbReference type="InterPro" id="IPR011147">
    <property type="entry name" value="Bifunc_Aspkin/hSer_DH"/>
</dbReference>
<dbReference type="Gene3D" id="3.30.70.890">
    <property type="entry name" value="GHMP kinase, C-terminal domain"/>
    <property type="match status" value="1"/>
</dbReference>
<dbReference type="InterPro" id="IPR020568">
    <property type="entry name" value="Ribosomal_Su5_D2-typ_SF"/>
</dbReference>
<keyword evidence="1 6" id="KW-0791">Threonine biosynthesis</keyword>
<dbReference type="Gene3D" id="3.30.230.10">
    <property type="match status" value="1"/>
</dbReference>
<evidence type="ECO:0000313" key="12">
    <source>
        <dbReference type="Proteomes" id="UP000708148"/>
    </source>
</evidence>
<dbReference type="HAMAP" id="MF_00384">
    <property type="entry name" value="Homoser_kinase"/>
    <property type="match status" value="1"/>
</dbReference>
<dbReference type="Proteomes" id="UP000708148">
    <property type="component" value="Unassembled WGS sequence"/>
</dbReference>
<evidence type="ECO:0000256" key="5">
    <source>
        <dbReference type="ARBA" id="ARBA00023002"/>
    </source>
</evidence>
<keyword evidence="4 6" id="KW-0521">NADP</keyword>
<dbReference type="InterPro" id="IPR000870">
    <property type="entry name" value="Homoserine_kinase"/>
</dbReference>
<dbReference type="OrthoDB" id="195231at2759"/>
<dbReference type="NCBIfam" id="NF002288">
    <property type="entry name" value="PRK01212.1-4"/>
    <property type="match status" value="1"/>
</dbReference>
<dbReference type="AlphaFoldDB" id="A0A8S1IMH1"/>